<sequence>MSQELILKDSLTEETYVRNNFNPSEEDSKFSYTSARVGKPLYNTYEKNDFKVFGYYTDWCQYDGRLDGLVEPGRGRDLMNINPKAYDKIILGFCGIVGDKGDKRFIIEKAAKDFNKKDNEPTFTDGWGDVLSYRNVGFNGWFSDDILGCFSQDKCQGILGGLRKLKEKNSDLVISVSIGGWTMSQAFHEMVKSAEKRKTFANGVADLLNRFPMIGEIDLDWEYPGAAGEEHNEYGPEDPQNFAQLIISVKSSLSSIGRDDVKISIAAAGVIEKIKVANIPLLMQAGVSYINIMTYDYFGTPWAESLAHHTNLRADPNSIDAVVSYLVNDLNIPSKSLFIGYASYSRNAQGAQISSISPLKGDYSPKETTTVGTFESGVTEYYDILNNYLDFNSKSGKNGFTLYTDRAKDADFLYNSNSGVFMSLDTPRSVKSKGNYAVQNKLGGLFTWTIDQDHGLLLNAAREGLGNEIIEKEVDMSNYYFSGI</sequence>
<dbReference type="Proteomes" id="UP000001064">
    <property type="component" value="Unassembled WGS sequence"/>
</dbReference>
<dbReference type="PANTHER" id="PTHR11177:SF317">
    <property type="entry name" value="CHITINASE 12-RELATED"/>
    <property type="match status" value="1"/>
</dbReference>
<dbReference type="eggNOG" id="KOG2806">
    <property type="taxonomic scope" value="Eukaryota"/>
</dbReference>
<dbReference type="Pfam" id="PF00704">
    <property type="entry name" value="Glyco_hydro_18"/>
    <property type="match status" value="1"/>
</dbReference>
<dbReference type="OMA" id="WTMSNGF"/>
<dbReference type="KEGG" id="dpp:DICPUDRAFT_96643"/>
<dbReference type="InParanoid" id="F0ZA64"/>
<keyword evidence="3" id="KW-1185">Reference proteome</keyword>
<dbReference type="SUPFAM" id="SSF54556">
    <property type="entry name" value="Chitinase insertion domain"/>
    <property type="match status" value="1"/>
</dbReference>
<proteinExistence type="predicted"/>
<dbReference type="GO" id="GO:0005975">
    <property type="term" value="P:carbohydrate metabolic process"/>
    <property type="evidence" value="ECO:0007669"/>
    <property type="project" value="InterPro"/>
</dbReference>
<evidence type="ECO:0000313" key="3">
    <source>
        <dbReference type="Proteomes" id="UP000001064"/>
    </source>
</evidence>
<dbReference type="GeneID" id="10510234"/>
<dbReference type="EMBL" id="GL870962">
    <property type="protein sequence ID" value="EGC39145.1"/>
    <property type="molecule type" value="Genomic_DNA"/>
</dbReference>
<organism evidence="2 3">
    <name type="scientific">Dictyostelium purpureum</name>
    <name type="common">Slime mold</name>
    <dbReference type="NCBI Taxonomy" id="5786"/>
    <lineage>
        <taxon>Eukaryota</taxon>
        <taxon>Amoebozoa</taxon>
        <taxon>Evosea</taxon>
        <taxon>Eumycetozoa</taxon>
        <taxon>Dictyostelia</taxon>
        <taxon>Dictyosteliales</taxon>
        <taxon>Dictyosteliaceae</taxon>
        <taxon>Dictyostelium</taxon>
    </lineage>
</organism>
<evidence type="ECO:0000313" key="2">
    <source>
        <dbReference type="EMBL" id="EGC39145.1"/>
    </source>
</evidence>
<dbReference type="RefSeq" id="XP_003284291.1">
    <property type="nucleotide sequence ID" value="XM_003284243.1"/>
</dbReference>
<feature type="domain" description="GH18" evidence="1">
    <location>
        <begin position="50"/>
        <end position="468"/>
    </location>
</feature>
<dbReference type="InterPro" id="IPR017853">
    <property type="entry name" value="GH"/>
</dbReference>
<dbReference type="PANTHER" id="PTHR11177">
    <property type="entry name" value="CHITINASE"/>
    <property type="match status" value="1"/>
</dbReference>
<reference evidence="3" key="1">
    <citation type="journal article" date="2011" name="Genome Biol.">
        <title>Comparative genomics of the social amoebae Dictyostelium discoideum and Dictyostelium purpureum.</title>
        <authorList>
            <consortium name="US DOE Joint Genome Institute (JGI-PGF)"/>
            <person name="Sucgang R."/>
            <person name="Kuo A."/>
            <person name="Tian X."/>
            <person name="Salerno W."/>
            <person name="Parikh A."/>
            <person name="Feasley C.L."/>
            <person name="Dalin E."/>
            <person name="Tu H."/>
            <person name="Huang E."/>
            <person name="Barry K."/>
            <person name="Lindquist E."/>
            <person name="Shapiro H."/>
            <person name="Bruce D."/>
            <person name="Schmutz J."/>
            <person name="Salamov A."/>
            <person name="Fey P."/>
            <person name="Gaudet P."/>
            <person name="Anjard C."/>
            <person name="Babu M.M."/>
            <person name="Basu S."/>
            <person name="Bushmanova Y."/>
            <person name="van der Wel H."/>
            <person name="Katoh-Kurasawa M."/>
            <person name="Dinh C."/>
            <person name="Coutinho P.M."/>
            <person name="Saito T."/>
            <person name="Elias M."/>
            <person name="Schaap P."/>
            <person name="Kay R.R."/>
            <person name="Henrissat B."/>
            <person name="Eichinger L."/>
            <person name="Rivero F."/>
            <person name="Putnam N.H."/>
            <person name="West C.M."/>
            <person name="Loomis W.F."/>
            <person name="Chisholm R.L."/>
            <person name="Shaulsky G."/>
            <person name="Strassmann J.E."/>
            <person name="Queller D.C."/>
            <person name="Kuspa A."/>
            <person name="Grigoriev I.V."/>
        </authorList>
    </citation>
    <scope>NUCLEOTIDE SEQUENCE [LARGE SCALE GENOMIC DNA]</scope>
    <source>
        <strain evidence="3">QSDP1</strain>
    </source>
</reference>
<dbReference type="SUPFAM" id="SSF51445">
    <property type="entry name" value="(Trans)glycosidases"/>
    <property type="match status" value="1"/>
</dbReference>
<dbReference type="AlphaFoldDB" id="F0ZA64"/>
<dbReference type="GO" id="GO:0004568">
    <property type="term" value="F:chitinase activity"/>
    <property type="evidence" value="ECO:0000318"/>
    <property type="project" value="GO_Central"/>
</dbReference>
<protein>
    <recommendedName>
        <fullName evidence="1">GH18 domain-containing protein</fullName>
    </recommendedName>
</protein>
<dbReference type="InterPro" id="IPR001223">
    <property type="entry name" value="Glyco_hydro18_cat"/>
</dbReference>
<dbReference type="GO" id="GO:0008061">
    <property type="term" value="F:chitin binding"/>
    <property type="evidence" value="ECO:0007669"/>
    <property type="project" value="InterPro"/>
</dbReference>
<dbReference type="InterPro" id="IPR029070">
    <property type="entry name" value="Chitinase_insertion_sf"/>
</dbReference>
<dbReference type="Gene3D" id="3.20.20.80">
    <property type="entry name" value="Glycosidases"/>
    <property type="match status" value="1"/>
</dbReference>
<dbReference type="GO" id="GO:0005576">
    <property type="term" value="C:extracellular region"/>
    <property type="evidence" value="ECO:0000318"/>
    <property type="project" value="GO_Central"/>
</dbReference>
<dbReference type="Gene3D" id="3.10.50.10">
    <property type="match status" value="1"/>
</dbReference>
<dbReference type="InterPro" id="IPR011583">
    <property type="entry name" value="Chitinase_II/V-like_cat"/>
</dbReference>
<dbReference type="InterPro" id="IPR050314">
    <property type="entry name" value="Glycosyl_Hydrlase_18"/>
</dbReference>
<gene>
    <name evidence="2" type="ORF">DICPUDRAFT_96643</name>
</gene>
<dbReference type="OrthoDB" id="31107at2759"/>
<dbReference type="PROSITE" id="PS51910">
    <property type="entry name" value="GH18_2"/>
    <property type="match status" value="1"/>
</dbReference>
<dbReference type="GO" id="GO:0006032">
    <property type="term" value="P:chitin catabolic process"/>
    <property type="evidence" value="ECO:0000318"/>
    <property type="project" value="GO_Central"/>
</dbReference>
<accession>F0ZA64</accession>
<dbReference type="VEuPathDB" id="AmoebaDB:DICPUDRAFT_96643"/>
<name>F0ZA64_DICPU</name>
<dbReference type="SMART" id="SM00636">
    <property type="entry name" value="Glyco_18"/>
    <property type="match status" value="1"/>
</dbReference>
<evidence type="ECO:0000259" key="1">
    <source>
        <dbReference type="PROSITE" id="PS51910"/>
    </source>
</evidence>
<dbReference type="STRING" id="5786.F0ZA64"/>